<evidence type="ECO:0000256" key="1">
    <source>
        <dbReference type="SAM" id="Phobius"/>
    </source>
</evidence>
<keyword evidence="3" id="KW-1185">Reference proteome</keyword>
<dbReference type="EMBL" id="KZ613941">
    <property type="protein sequence ID" value="PMD44081.1"/>
    <property type="molecule type" value="Genomic_DNA"/>
</dbReference>
<feature type="transmembrane region" description="Helical" evidence="1">
    <location>
        <begin position="155"/>
        <end position="173"/>
    </location>
</feature>
<feature type="transmembrane region" description="Helical" evidence="1">
    <location>
        <begin position="639"/>
        <end position="661"/>
    </location>
</feature>
<sequence length="735" mass="79606">MSILSQQYPKTSSSQTILVNDKPSTTLENSSCTRRETFVLRKIGIWNFIVLIVGSLFICIILGFLWYLWFGNEKQTFWRWLVLNKYIQRTVTLSAVALRTIIAFQSALCTSMIAGAIMEFYGFSLARSAALSIMRFNGTQPYMLLRTGHFKSNSWFLLAMTIFISVTTIASQFTSTGLVADLEIAALFGDPISAKTAYGYNFYTKGHLLDIYEPDFTEFVPSVYPTFGEYSETPSESAGLDDTGNSLRGLLPISSATTRESMSNYTGSGTVLNSHVVCLKPVYENLMLVSGGGPTGHDPLYLTGSVSVGTSMLPGLSFFSFGAGYGNPDPLAFLNFSCSLAVPDPQTEEWPLSMCVAGNAYGNPNATNGGGEGGGRAEVLGLRASSLLYEGLVFDPLSYIIVNYSGTLPPSSGLDINTNWTDISSNDSSWLTLQLPNTYSPSLEYVSLTYCFTNFGAIDANITVHSTDNRTEPVLQSTSRGLALDATEVLQQLGADGTNSTPSERGILTLDKQDLWAYIYPAPNNDSSFTAAIESKSGFGMVFNAVPSFPVLTTWALCTGCGVSANNENTNTTAISSALSSIFQSSLKSSGSAAKAMQAMFTVLNMAQYYNRLQQFDLTAPSQITLIIAALQPTHHTGLATVTIFLVFHIVLVLTITILFLSRTSLSFVGEAWHTVAQLQSTNVVPLLESASLMHDGEVERWAEESGGKGNATKVMILGDDGLGAHVRKRWEVSR</sequence>
<gene>
    <name evidence="2" type="ORF">L207DRAFT_630466</name>
</gene>
<protein>
    <submittedName>
        <fullName evidence="2">Uncharacterized protein</fullName>
    </submittedName>
</protein>
<keyword evidence="1" id="KW-0812">Transmembrane</keyword>
<feature type="transmembrane region" description="Helical" evidence="1">
    <location>
        <begin position="45"/>
        <end position="69"/>
    </location>
</feature>
<organism evidence="2 3">
    <name type="scientific">Hyaloscypha variabilis (strain UAMH 11265 / GT02V1 / F)</name>
    <name type="common">Meliniomyces variabilis</name>
    <dbReference type="NCBI Taxonomy" id="1149755"/>
    <lineage>
        <taxon>Eukaryota</taxon>
        <taxon>Fungi</taxon>
        <taxon>Dikarya</taxon>
        <taxon>Ascomycota</taxon>
        <taxon>Pezizomycotina</taxon>
        <taxon>Leotiomycetes</taxon>
        <taxon>Helotiales</taxon>
        <taxon>Hyaloscyphaceae</taxon>
        <taxon>Hyaloscypha</taxon>
        <taxon>Hyaloscypha variabilis</taxon>
    </lineage>
</organism>
<evidence type="ECO:0000313" key="2">
    <source>
        <dbReference type="EMBL" id="PMD44081.1"/>
    </source>
</evidence>
<dbReference type="Proteomes" id="UP000235786">
    <property type="component" value="Unassembled WGS sequence"/>
</dbReference>
<dbReference type="AlphaFoldDB" id="A0A2J6RZY6"/>
<evidence type="ECO:0000313" key="3">
    <source>
        <dbReference type="Proteomes" id="UP000235786"/>
    </source>
</evidence>
<keyword evidence="1" id="KW-0472">Membrane</keyword>
<reference evidence="2 3" key="1">
    <citation type="submission" date="2016-04" db="EMBL/GenBank/DDBJ databases">
        <title>A degradative enzymes factory behind the ericoid mycorrhizal symbiosis.</title>
        <authorList>
            <consortium name="DOE Joint Genome Institute"/>
            <person name="Martino E."/>
            <person name="Morin E."/>
            <person name="Grelet G."/>
            <person name="Kuo A."/>
            <person name="Kohler A."/>
            <person name="Daghino S."/>
            <person name="Barry K."/>
            <person name="Choi C."/>
            <person name="Cichocki N."/>
            <person name="Clum A."/>
            <person name="Copeland A."/>
            <person name="Hainaut M."/>
            <person name="Haridas S."/>
            <person name="Labutti K."/>
            <person name="Lindquist E."/>
            <person name="Lipzen A."/>
            <person name="Khouja H.-R."/>
            <person name="Murat C."/>
            <person name="Ohm R."/>
            <person name="Olson A."/>
            <person name="Spatafora J."/>
            <person name="Veneault-Fourrey C."/>
            <person name="Henrissat B."/>
            <person name="Grigoriev I."/>
            <person name="Martin F."/>
            <person name="Perotto S."/>
        </authorList>
    </citation>
    <scope>NUCLEOTIDE SEQUENCE [LARGE SCALE GENOMIC DNA]</scope>
    <source>
        <strain evidence="2 3">F</strain>
    </source>
</reference>
<keyword evidence="1" id="KW-1133">Transmembrane helix</keyword>
<dbReference type="OrthoDB" id="5428040at2759"/>
<accession>A0A2J6RZY6</accession>
<name>A0A2J6RZY6_HYAVF</name>
<proteinExistence type="predicted"/>